<evidence type="ECO:0000256" key="2">
    <source>
        <dbReference type="ARBA" id="ARBA00023012"/>
    </source>
</evidence>
<keyword evidence="2" id="KW-0902">Two-component regulatory system</keyword>
<keyword evidence="1 4" id="KW-0597">Phosphoprotein</keyword>
<dbReference type="InterPro" id="IPR001867">
    <property type="entry name" value="OmpR/PhoB-type_DNA-bd"/>
</dbReference>
<evidence type="ECO:0000259" key="6">
    <source>
        <dbReference type="PROSITE" id="PS50110"/>
    </source>
</evidence>
<dbReference type="SMART" id="SM00862">
    <property type="entry name" value="Trans_reg_C"/>
    <property type="match status" value="1"/>
</dbReference>
<dbReference type="InterPro" id="IPR036388">
    <property type="entry name" value="WH-like_DNA-bd_sf"/>
</dbReference>
<accession>A0ABZ2LQQ0</accession>
<dbReference type="Pfam" id="PF00072">
    <property type="entry name" value="Response_reg"/>
    <property type="match status" value="1"/>
</dbReference>
<evidence type="ECO:0000256" key="4">
    <source>
        <dbReference type="PROSITE-ProRule" id="PRU00169"/>
    </source>
</evidence>
<dbReference type="PANTHER" id="PTHR48111:SF40">
    <property type="entry name" value="PHOSPHATE REGULON TRANSCRIPTIONAL REGULATORY PROTEIN PHOB"/>
    <property type="match status" value="1"/>
</dbReference>
<name>A0ABZ2LQQ0_9BACT</name>
<evidence type="ECO:0000256" key="1">
    <source>
        <dbReference type="ARBA" id="ARBA00022553"/>
    </source>
</evidence>
<gene>
    <name evidence="8" type="ORF">LZC94_36100</name>
</gene>
<dbReference type="CDD" id="cd00383">
    <property type="entry name" value="trans_reg_C"/>
    <property type="match status" value="1"/>
</dbReference>
<dbReference type="PROSITE" id="PS50110">
    <property type="entry name" value="RESPONSE_REGULATORY"/>
    <property type="match status" value="1"/>
</dbReference>
<feature type="DNA-binding region" description="OmpR/PhoB-type" evidence="5">
    <location>
        <begin position="135"/>
        <end position="234"/>
    </location>
</feature>
<dbReference type="SMART" id="SM00448">
    <property type="entry name" value="REC"/>
    <property type="match status" value="1"/>
</dbReference>
<dbReference type="Gene3D" id="1.10.10.10">
    <property type="entry name" value="Winged helix-like DNA-binding domain superfamily/Winged helix DNA-binding domain"/>
    <property type="match status" value="1"/>
</dbReference>
<protein>
    <submittedName>
        <fullName evidence="8">Response regulator transcription factor</fullName>
    </submittedName>
</protein>
<evidence type="ECO:0000256" key="3">
    <source>
        <dbReference type="ARBA" id="ARBA00023125"/>
    </source>
</evidence>
<dbReference type="InterPro" id="IPR011006">
    <property type="entry name" value="CheY-like_superfamily"/>
</dbReference>
<dbReference type="InterPro" id="IPR001789">
    <property type="entry name" value="Sig_transdc_resp-reg_receiver"/>
</dbReference>
<evidence type="ECO:0000259" key="7">
    <source>
        <dbReference type="PROSITE" id="PS51755"/>
    </source>
</evidence>
<keyword evidence="3 5" id="KW-0238">DNA-binding</keyword>
<dbReference type="PROSITE" id="PS51755">
    <property type="entry name" value="OMPR_PHOB"/>
    <property type="match status" value="1"/>
</dbReference>
<dbReference type="RefSeq" id="WP_394822875.1">
    <property type="nucleotide sequence ID" value="NZ_CP089984.1"/>
</dbReference>
<dbReference type="CDD" id="cd17574">
    <property type="entry name" value="REC_OmpR"/>
    <property type="match status" value="1"/>
</dbReference>
<dbReference type="Gene3D" id="3.40.50.2300">
    <property type="match status" value="1"/>
</dbReference>
<dbReference type="InterPro" id="IPR039420">
    <property type="entry name" value="WalR-like"/>
</dbReference>
<dbReference type="Gene3D" id="6.10.250.690">
    <property type="match status" value="1"/>
</dbReference>
<dbReference type="InterPro" id="IPR016032">
    <property type="entry name" value="Sig_transdc_resp-reg_C-effctor"/>
</dbReference>
<dbReference type="SUPFAM" id="SSF46894">
    <property type="entry name" value="C-terminal effector domain of the bipartite response regulators"/>
    <property type="match status" value="1"/>
</dbReference>
<dbReference type="SUPFAM" id="SSF52172">
    <property type="entry name" value="CheY-like"/>
    <property type="match status" value="1"/>
</dbReference>
<feature type="domain" description="OmpR/PhoB-type" evidence="7">
    <location>
        <begin position="135"/>
        <end position="234"/>
    </location>
</feature>
<sequence>MMRETQGKVQRKVLVVEDDHSIALGLRINLEGEGYTVFLADDGERGLELATSEEPDLVILDIMLPKMNGLEVLQAIRREGRTMPIILLSARTAEMDKVTGLELGAEDYVAKPFSLAELLARVRAALRRGAMAPPSTMHAFGDIVVDEGARSVRKAGRAVDVTATEFDLLICLLRAKGRVLTRETIFQEVWGPNHHGTPRTIDNFVQQLRAKLETDPQSPRHFQTVRGVGYRFSAS</sequence>
<dbReference type="EMBL" id="CP089984">
    <property type="protein sequence ID" value="WXB13254.1"/>
    <property type="molecule type" value="Genomic_DNA"/>
</dbReference>
<dbReference type="Pfam" id="PF00486">
    <property type="entry name" value="Trans_reg_C"/>
    <property type="match status" value="1"/>
</dbReference>
<evidence type="ECO:0000313" key="9">
    <source>
        <dbReference type="Proteomes" id="UP001370348"/>
    </source>
</evidence>
<organism evidence="8 9">
    <name type="scientific">Pendulispora albinea</name>
    <dbReference type="NCBI Taxonomy" id="2741071"/>
    <lineage>
        <taxon>Bacteria</taxon>
        <taxon>Pseudomonadati</taxon>
        <taxon>Myxococcota</taxon>
        <taxon>Myxococcia</taxon>
        <taxon>Myxococcales</taxon>
        <taxon>Sorangiineae</taxon>
        <taxon>Pendulisporaceae</taxon>
        <taxon>Pendulispora</taxon>
    </lineage>
</organism>
<dbReference type="PANTHER" id="PTHR48111">
    <property type="entry name" value="REGULATOR OF RPOS"/>
    <property type="match status" value="1"/>
</dbReference>
<reference evidence="8 9" key="1">
    <citation type="submission" date="2021-12" db="EMBL/GenBank/DDBJ databases">
        <title>Discovery of the Pendulisporaceae a myxobacterial family with distinct sporulation behavior and unique specialized metabolism.</title>
        <authorList>
            <person name="Garcia R."/>
            <person name="Popoff A."/>
            <person name="Bader C.D."/>
            <person name="Loehr J."/>
            <person name="Walesch S."/>
            <person name="Walt C."/>
            <person name="Boldt J."/>
            <person name="Bunk B."/>
            <person name="Haeckl F.J.F.P.J."/>
            <person name="Gunesch A.P."/>
            <person name="Birkelbach J."/>
            <person name="Nuebel U."/>
            <person name="Pietschmann T."/>
            <person name="Bach T."/>
            <person name="Mueller R."/>
        </authorList>
    </citation>
    <scope>NUCLEOTIDE SEQUENCE [LARGE SCALE GENOMIC DNA]</scope>
    <source>
        <strain evidence="8 9">MSr11954</strain>
    </source>
</reference>
<dbReference type="Proteomes" id="UP001370348">
    <property type="component" value="Chromosome"/>
</dbReference>
<feature type="domain" description="Response regulatory" evidence="6">
    <location>
        <begin position="12"/>
        <end position="126"/>
    </location>
</feature>
<keyword evidence="9" id="KW-1185">Reference proteome</keyword>
<evidence type="ECO:0000256" key="5">
    <source>
        <dbReference type="PROSITE-ProRule" id="PRU01091"/>
    </source>
</evidence>
<feature type="modified residue" description="4-aspartylphosphate" evidence="4">
    <location>
        <position position="61"/>
    </location>
</feature>
<evidence type="ECO:0000313" key="8">
    <source>
        <dbReference type="EMBL" id="WXB13254.1"/>
    </source>
</evidence>
<proteinExistence type="predicted"/>